<evidence type="ECO:0000256" key="6">
    <source>
        <dbReference type="ARBA" id="ARBA00023229"/>
    </source>
</evidence>
<protein>
    <submittedName>
        <fullName evidence="8">Decaprenyl-diphosphate synthase subunit 1</fullName>
    </submittedName>
</protein>
<evidence type="ECO:0000256" key="2">
    <source>
        <dbReference type="ARBA" id="ARBA00006706"/>
    </source>
</evidence>
<keyword evidence="3 7" id="KW-0808">Transferase</keyword>
<dbReference type="PROSITE" id="PS00444">
    <property type="entry name" value="POLYPRENYL_SYNTHASE_2"/>
    <property type="match status" value="1"/>
</dbReference>
<keyword evidence="4" id="KW-0479">Metal-binding</keyword>
<dbReference type="GO" id="GO:0006744">
    <property type="term" value="P:ubiquinone biosynthetic process"/>
    <property type="evidence" value="ECO:0007669"/>
    <property type="project" value="TreeGrafter"/>
</dbReference>
<evidence type="ECO:0000256" key="3">
    <source>
        <dbReference type="ARBA" id="ARBA00022679"/>
    </source>
</evidence>
<comment type="cofactor">
    <cofactor evidence="1">
        <name>Mg(2+)</name>
        <dbReference type="ChEBI" id="CHEBI:18420"/>
    </cofactor>
</comment>
<dbReference type="InterPro" id="IPR000092">
    <property type="entry name" value="Polyprenyl_synt"/>
</dbReference>
<dbReference type="WBParaSite" id="SSLN_0001716801-mRNA-1">
    <property type="protein sequence ID" value="SSLN_0001716801-mRNA-1"/>
    <property type="gene ID" value="SSLN_0001716801"/>
</dbReference>
<evidence type="ECO:0000256" key="4">
    <source>
        <dbReference type="ARBA" id="ARBA00022723"/>
    </source>
</evidence>
<dbReference type="InterPro" id="IPR033749">
    <property type="entry name" value="Polyprenyl_synt_CS"/>
</dbReference>
<dbReference type="PANTHER" id="PTHR12001:SF69">
    <property type="entry name" value="ALL TRANS-POLYPRENYL-DIPHOSPHATE SYNTHASE PDSS1"/>
    <property type="match status" value="1"/>
</dbReference>
<dbReference type="GO" id="GO:0008299">
    <property type="term" value="P:isoprenoid biosynthetic process"/>
    <property type="evidence" value="ECO:0007669"/>
    <property type="project" value="UniProtKB-KW"/>
</dbReference>
<organism evidence="8">
    <name type="scientific">Schistocephalus solidus</name>
    <name type="common">Tapeworm</name>
    <dbReference type="NCBI Taxonomy" id="70667"/>
    <lineage>
        <taxon>Eukaryota</taxon>
        <taxon>Metazoa</taxon>
        <taxon>Spiralia</taxon>
        <taxon>Lophotrochozoa</taxon>
        <taxon>Platyhelminthes</taxon>
        <taxon>Cestoda</taxon>
        <taxon>Eucestoda</taxon>
        <taxon>Diphyllobothriidea</taxon>
        <taxon>Diphyllobothriidae</taxon>
        <taxon>Schistocephalus</taxon>
    </lineage>
</organism>
<evidence type="ECO:0000256" key="5">
    <source>
        <dbReference type="ARBA" id="ARBA00022842"/>
    </source>
</evidence>
<sequence>LSMLGLVVYLRGSAFSTLDSFLAAGVCFKYRAYSSKFSRASVYAAKKSVLPTKDISAQASADVRRIPDDIKTVLKSCNKRVSDITQYAFGSQGKMLRPLLVLLMAACANAHEYCRPLANRTKQNKVHFYERQLGTKVTCSQHAIAVISEMIHTASLIHDDLIDHAENRRGKLATYKKFGNKKAVLAGNTILVRASELLAKLENAEVVSILSTVLDDLIRGEFMQLSTSLDVNQRFCLYLEKSYKKTASLMANSCKAVTVLAGVDAQLVDAAFKFGRHLGMAFQLLDDMLDFIGQESELGKPAGGSDLQLGLATGPVLFAAQEFPELEELLQKGVKSDKERLNACSFVHRSNAIGQTRILAEFHFQEAQRQLGYFRCSEAREYLLQVAGSTLQRNF</sequence>
<keyword evidence="6" id="KW-0414">Isoprene biosynthesis</keyword>
<dbReference type="GO" id="GO:0046872">
    <property type="term" value="F:metal ion binding"/>
    <property type="evidence" value="ECO:0007669"/>
    <property type="project" value="UniProtKB-KW"/>
</dbReference>
<evidence type="ECO:0000256" key="7">
    <source>
        <dbReference type="RuleBase" id="RU004466"/>
    </source>
</evidence>
<dbReference type="InterPro" id="IPR008949">
    <property type="entry name" value="Isoprenoid_synthase_dom_sf"/>
</dbReference>
<evidence type="ECO:0000256" key="1">
    <source>
        <dbReference type="ARBA" id="ARBA00001946"/>
    </source>
</evidence>
<dbReference type="PROSITE" id="PS00723">
    <property type="entry name" value="POLYPRENYL_SYNTHASE_1"/>
    <property type="match status" value="1"/>
</dbReference>
<keyword evidence="5" id="KW-0460">Magnesium</keyword>
<dbReference type="Gene3D" id="1.10.600.10">
    <property type="entry name" value="Farnesyl Diphosphate Synthase"/>
    <property type="match status" value="1"/>
</dbReference>
<accession>A0A183TJ87</accession>
<comment type="similarity">
    <text evidence="2 7">Belongs to the FPP/GGPP synthase family.</text>
</comment>
<dbReference type="GO" id="GO:0004659">
    <property type="term" value="F:prenyltransferase activity"/>
    <property type="evidence" value="ECO:0007669"/>
    <property type="project" value="InterPro"/>
</dbReference>
<dbReference type="CDD" id="cd00685">
    <property type="entry name" value="Trans_IPPS_HT"/>
    <property type="match status" value="1"/>
</dbReference>
<dbReference type="SUPFAM" id="SSF48576">
    <property type="entry name" value="Terpenoid synthases"/>
    <property type="match status" value="1"/>
</dbReference>
<dbReference type="PANTHER" id="PTHR12001">
    <property type="entry name" value="GERANYLGERANYL PYROPHOSPHATE SYNTHASE"/>
    <property type="match status" value="1"/>
</dbReference>
<dbReference type="Pfam" id="PF00348">
    <property type="entry name" value="polyprenyl_synt"/>
    <property type="match status" value="1"/>
</dbReference>
<name>A0A183TJ87_SCHSO</name>
<proteinExistence type="inferred from homology"/>
<dbReference type="SFLD" id="SFLDS00005">
    <property type="entry name" value="Isoprenoid_Synthase_Type_I"/>
    <property type="match status" value="1"/>
</dbReference>
<dbReference type="GO" id="GO:1990234">
    <property type="term" value="C:transferase complex"/>
    <property type="evidence" value="ECO:0007669"/>
    <property type="project" value="TreeGrafter"/>
</dbReference>
<dbReference type="AlphaFoldDB" id="A0A183TJ87"/>
<evidence type="ECO:0000313" key="8">
    <source>
        <dbReference type="WBParaSite" id="SSLN_0001716801-mRNA-1"/>
    </source>
</evidence>
<reference evidence="8" key="1">
    <citation type="submission" date="2016-06" db="UniProtKB">
        <authorList>
            <consortium name="WormBaseParasite"/>
        </authorList>
    </citation>
    <scope>IDENTIFICATION</scope>
</reference>
<dbReference type="GO" id="GO:0005739">
    <property type="term" value="C:mitochondrion"/>
    <property type="evidence" value="ECO:0007669"/>
    <property type="project" value="TreeGrafter"/>
</dbReference>